<name>A0ABY8PZV1_9ACTN</name>
<evidence type="ECO:0000256" key="1">
    <source>
        <dbReference type="ARBA" id="ARBA00011900"/>
    </source>
</evidence>
<comment type="catalytic activity">
    <reaction evidence="5">
        <text>a 2'-deoxyadenosine in DNA + S-adenosyl-L-methionine = an N(6)-methyl-2'-deoxyadenosine in DNA + S-adenosyl-L-homocysteine + H(+)</text>
        <dbReference type="Rhea" id="RHEA:15197"/>
        <dbReference type="Rhea" id="RHEA-COMP:12418"/>
        <dbReference type="Rhea" id="RHEA-COMP:12419"/>
        <dbReference type="ChEBI" id="CHEBI:15378"/>
        <dbReference type="ChEBI" id="CHEBI:57856"/>
        <dbReference type="ChEBI" id="CHEBI:59789"/>
        <dbReference type="ChEBI" id="CHEBI:90615"/>
        <dbReference type="ChEBI" id="CHEBI:90616"/>
        <dbReference type="EC" id="2.1.1.72"/>
    </reaction>
</comment>
<protein>
    <recommendedName>
        <fullName evidence="1">site-specific DNA-methyltransferase (adenine-specific)</fullName>
        <ecNumber evidence="1">2.1.1.72</ecNumber>
    </recommendedName>
</protein>
<evidence type="ECO:0000313" key="9">
    <source>
        <dbReference type="Proteomes" id="UP001244136"/>
    </source>
</evidence>
<accession>A0ABY8PZV1</accession>
<dbReference type="SUPFAM" id="SSF53335">
    <property type="entry name" value="S-adenosyl-L-methionine-dependent methyltransferases"/>
    <property type="match status" value="1"/>
</dbReference>
<evidence type="ECO:0000259" key="7">
    <source>
        <dbReference type="Pfam" id="PF22654"/>
    </source>
</evidence>
<dbReference type="Pfam" id="PF07669">
    <property type="entry name" value="Eco57I"/>
    <property type="match status" value="1"/>
</dbReference>
<dbReference type="Proteomes" id="UP001244136">
    <property type="component" value="Chromosome"/>
</dbReference>
<sequence>MIDSAALLADLKAQLKLLQGDLRARAEDPGNPWGVRLKETYAEALRRERTGFSWVTWRDNEVDQAAVAWIVATTFLRFCEDNDLLVGAKVDGLPTSIGWIAGPGDRVQRAEENLTAYFRDNPTHNRRHWLQQGFAVLAAQPAGAALVDARHNPVWSAEISPESATALIAFWRRVGDDGTLVHDFTDPELGTRFLGDLYQDLSEHAKKTFALLQTPMFVEEFILDQTLTPALAEFGPDDLKLIDPACGSGHFLLGAFERLNRAWLEAAPALDAKERVRRAMASIHGVDLNPFAVAIARFRLTVAGLTAAGERSLVGVPAMGFRLAIGDSLLGPSRSTQDRLVGDQDDESEALTFSYDTEDVDDYFGILAPGQYHVVVGNPPYITVKDKALNVLYRGTYVSAAGKYALSAPFMELFFRLAIAGGPGRGAGYVGQITSNSFMKREFGRKLIEVVFAGQDPGHRRERVAIDLTQVIDTSGAYIPGHGTPTVIIVGRRRNPVGDRVRAVLGVRGEPGQPADPARGLVWSEIVGHLGEPGYDGSFVSVTDLDREVLLGHPWSLSGGGAVDLKEHLENLASQTLAETGIDVGMTDLTGEDEVFILPRYVISRLSWLANSPALVEGEGVRDYRVSSADRSLLPNTMEGMPISLNGPVAAWFWRYRTKLSNRLYFGQRPVERGMRWFDHAMFFAGRHATPLTITFAFVATHNHFVLDRGGKVFKQTAPVIKLPEGATEDRHLELLGVLNSSAACFWLHSMCLGKPLKGEEWERRYEYDATKVSGFPLPASLPLERARRLDALAVELSGHVPAAIIDRWQSNPAGSLAQALQIGRAESLRIRACMVFEQEELDWEVYRRYGLLDHDLTYQGSLIDGVALGERAFEVDLARRVEDGIEQTKWFERRGSNPITELPETWPADYRDLVRRRLDLIAGDRSIRLLEKPEFKRRWATTTWESQRTQALQGALLDRLEDPALWRDGAGPVMRSVAELADLLRADEPVRELARALTGSTDPDLAAVIGALASGEAVPFLAAYRHKPSGIEKYRAWQAVWELQRREDAGETVTIPVPPKYSKDDFVKDEYWKARGKLDVPKERFIAYPGVAREGDPTPVLGWAGWDHRDQGLALARDYATQQALATSDDALVPLVAGLVELEPWLEQWHSDIDPTYGMSAYAVVHQFIDGQLAVMGQTRDQVTAWLPPRPTRGRRASR</sequence>
<keyword evidence="2 8" id="KW-0489">Methyltransferase</keyword>
<evidence type="ECO:0000313" key="8">
    <source>
        <dbReference type="EMBL" id="WGT47973.1"/>
    </source>
</evidence>
<evidence type="ECO:0000256" key="2">
    <source>
        <dbReference type="ARBA" id="ARBA00022603"/>
    </source>
</evidence>
<keyword evidence="9" id="KW-1185">Reference proteome</keyword>
<dbReference type="NCBIfam" id="NF033451">
    <property type="entry name" value="BREX_2_MTaseX"/>
    <property type="match status" value="1"/>
</dbReference>
<dbReference type="RefSeq" id="WP_281145637.1">
    <property type="nucleotide sequence ID" value="NZ_CP123967.1"/>
</dbReference>
<dbReference type="PANTHER" id="PTHR33841:SF1">
    <property type="entry name" value="DNA METHYLTRANSFERASE A"/>
    <property type="match status" value="1"/>
</dbReference>
<evidence type="ECO:0000256" key="4">
    <source>
        <dbReference type="ARBA" id="ARBA00022691"/>
    </source>
</evidence>
<dbReference type="EMBL" id="CP123967">
    <property type="protein sequence ID" value="WGT47973.1"/>
    <property type="molecule type" value="Genomic_DNA"/>
</dbReference>
<dbReference type="InterPro" id="IPR029063">
    <property type="entry name" value="SAM-dependent_MTases_sf"/>
</dbReference>
<reference evidence="8 9" key="1">
    <citation type="journal article" date="2008" name="Int. J. Syst. Evol. Microbiol.">
        <title>Tessaracoccus flavescens sp. nov., isolated from marine sediment.</title>
        <authorList>
            <person name="Lee D.W."/>
            <person name="Lee S.D."/>
        </authorList>
    </citation>
    <scope>NUCLEOTIDE SEQUENCE [LARGE SCALE GENOMIC DNA]</scope>
    <source>
        <strain evidence="8 9">T21</strain>
    </source>
</reference>
<dbReference type="InterPro" id="IPR054277">
    <property type="entry name" value="DUF7008"/>
</dbReference>
<dbReference type="InterPro" id="IPR011639">
    <property type="entry name" value="MethylTrfase_TaqI-like_dom"/>
</dbReference>
<feature type="domain" description="DUF7008" evidence="7">
    <location>
        <begin position="835"/>
        <end position="1197"/>
    </location>
</feature>
<dbReference type="PROSITE" id="PS00092">
    <property type="entry name" value="N6_MTASE"/>
    <property type="match status" value="1"/>
</dbReference>
<gene>
    <name evidence="8" type="primary">pglX</name>
    <name evidence="8" type="ORF">QH948_04190</name>
</gene>
<evidence type="ECO:0000259" key="6">
    <source>
        <dbReference type="Pfam" id="PF07669"/>
    </source>
</evidence>
<dbReference type="GO" id="GO:0032259">
    <property type="term" value="P:methylation"/>
    <property type="evidence" value="ECO:0007669"/>
    <property type="project" value="UniProtKB-KW"/>
</dbReference>
<dbReference type="EC" id="2.1.1.72" evidence="1"/>
<dbReference type="InterPro" id="IPR002052">
    <property type="entry name" value="DNA_methylase_N6_adenine_CS"/>
</dbReference>
<dbReference type="Pfam" id="PF22654">
    <property type="entry name" value="DUF7008"/>
    <property type="match status" value="1"/>
</dbReference>
<dbReference type="Gene3D" id="3.40.50.150">
    <property type="entry name" value="Vaccinia Virus protein VP39"/>
    <property type="match status" value="1"/>
</dbReference>
<evidence type="ECO:0000256" key="3">
    <source>
        <dbReference type="ARBA" id="ARBA00022679"/>
    </source>
</evidence>
<dbReference type="GO" id="GO:0009007">
    <property type="term" value="F:site-specific DNA-methyltransferase (adenine-specific) activity"/>
    <property type="evidence" value="ECO:0007669"/>
    <property type="project" value="UniProtKB-EC"/>
</dbReference>
<dbReference type="InterPro" id="IPR050953">
    <property type="entry name" value="N4_N6_ade-DNA_methylase"/>
</dbReference>
<organism evidence="8 9">
    <name type="scientific">Tessaracoccus lacteus</name>
    <dbReference type="NCBI Taxonomy" id="3041766"/>
    <lineage>
        <taxon>Bacteria</taxon>
        <taxon>Bacillati</taxon>
        <taxon>Actinomycetota</taxon>
        <taxon>Actinomycetes</taxon>
        <taxon>Propionibacteriales</taxon>
        <taxon>Propionibacteriaceae</taxon>
        <taxon>Tessaracoccus</taxon>
    </lineage>
</organism>
<feature type="domain" description="Type II methyltransferase M.TaqI-like" evidence="6">
    <location>
        <begin position="282"/>
        <end position="449"/>
    </location>
</feature>
<keyword evidence="4" id="KW-0949">S-adenosyl-L-methionine</keyword>
<keyword evidence="3 8" id="KW-0808">Transferase</keyword>
<dbReference type="PANTHER" id="PTHR33841">
    <property type="entry name" value="DNA METHYLTRANSFERASE YEEA-RELATED"/>
    <property type="match status" value="1"/>
</dbReference>
<evidence type="ECO:0000256" key="5">
    <source>
        <dbReference type="ARBA" id="ARBA00047942"/>
    </source>
</evidence>
<proteinExistence type="predicted"/>
<dbReference type="PRINTS" id="PR00507">
    <property type="entry name" value="N12N6MTFRASE"/>
</dbReference>